<evidence type="ECO:0000313" key="3">
    <source>
        <dbReference type="EMBL" id="AKK09533.1"/>
    </source>
</evidence>
<gene>
    <name evidence="3" type="ORF">CTEST_10560</name>
</gene>
<dbReference type="PATRIC" id="fig|136857.5.peg.2095"/>
<dbReference type="InterPro" id="IPR001347">
    <property type="entry name" value="SIS_dom"/>
</dbReference>
<evidence type="ECO:0000259" key="2">
    <source>
        <dbReference type="PROSITE" id="PS51464"/>
    </source>
</evidence>
<dbReference type="Pfam" id="PF01418">
    <property type="entry name" value="HTH_6"/>
    <property type="match status" value="1"/>
</dbReference>
<dbReference type="Gene3D" id="1.10.10.10">
    <property type="entry name" value="Winged helix-like DNA-binding domain superfamily/Winged helix DNA-binding domain"/>
    <property type="match status" value="1"/>
</dbReference>
<dbReference type="PROSITE" id="PS51464">
    <property type="entry name" value="SIS"/>
    <property type="match status" value="1"/>
</dbReference>
<evidence type="ECO:0000313" key="4">
    <source>
        <dbReference type="Proteomes" id="UP000035540"/>
    </source>
</evidence>
<dbReference type="OrthoDB" id="370421at2"/>
<proteinExistence type="predicted"/>
<dbReference type="Pfam" id="PF01380">
    <property type="entry name" value="SIS"/>
    <property type="match status" value="1"/>
</dbReference>
<dbReference type="GO" id="GO:1901135">
    <property type="term" value="P:carbohydrate derivative metabolic process"/>
    <property type="evidence" value="ECO:0007669"/>
    <property type="project" value="InterPro"/>
</dbReference>
<dbReference type="SUPFAM" id="SSF53697">
    <property type="entry name" value="SIS domain"/>
    <property type="match status" value="1"/>
</dbReference>
<dbReference type="RefSeq" id="WP_047253678.1">
    <property type="nucleotide sequence ID" value="NZ_CP011545.1"/>
</dbReference>
<accession>A0A0G3HC58</accession>
<dbReference type="GO" id="GO:0003700">
    <property type="term" value="F:DNA-binding transcription factor activity"/>
    <property type="evidence" value="ECO:0007669"/>
    <property type="project" value="InterPro"/>
</dbReference>
<dbReference type="InterPro" id="IPR046348">
    <property type="entry name" value="SIS_dom_sf"/>
</dbReference>
<dbReference type="GO" id="GO:0003677">
    <property type="term" value="F:DNA binding"/>
    <property type="evidence" value="ECO:0007669"/>
    <property type="project" value="InterPro"/>
</dbReference>
<dbReference type="InterPro" id="IPR000281">
    <property type="entry name" value="HTH_RpiR"/>
</dbReference>
<feature type="domain" description="HTH rpiR-type" evidence="1">
    <location>
        <begin position="2"/>
        <end position="78"/>
    </location>
</feature>
<dbReference type="KEGG" id="cted:CTEST_10560"/>
<dbReference type="EMBL" id="CP011545">
    <property type="protein sequence ID" value="AKK09533.1"/>
    <property type="molecule type" value="Genomic_DNA"/>
</dbReference>
<dbReference type="Gene3D" id="3.40.50.10490">
    <property type="entry name" value="Glucose-6-phosphate isomerase like protein, domain 1"/>
    <property type="match status" value="1"/>
</dbReference>
<reference evidence="4" key="2">
    <citation type="submission" date="2015-05" db="EMBL/GenBank/DDBJ databases">
        <title>Complete genome sequence of Corynebacterium testudinoris DSM 44614, recovered from necrotic lesions in the mouth of a tortoise.</title>
        <authorList>
            <person name="Ruckert C."/>
            <person name="Albersmeier A."/>
            <person name="Winkler A."/>
            <person name="Tauch A."/>
        </authorList>
    </citation>
    <scope>NUCLEOTIDE SEQUENCE [LARGE SCALE GENOMIC DNA]</scope>
    <source>
        <strain evidence="4">DSM 44614</strain>
    </source>
</reference>
<name>A0A0G3HC58_9CORY</name>
<feature type="domain" description="SIS" evidence="2">
    <location>
        <begin position="121"/>
        <end position="258"/>
    </location>
</feature>
<reference evidence="3 4" key="1">
    <citation type="journal article" date="2015" name="Genome Announc.">
        <title>Complete Genome Sequence of the Type Strain Corynebacterium testudinoris DSM 44614, Recovered from Necrotic Lesions in the Mouth of a Tortoise.</title>
        <authorList>
            <person name="Ruckert C."/>
            <person name="Kriete M."/>
            <person name="Jaenicke S."/>
            <person name="Winkler A."/>
            <person name="Tauch A."/>
        </authorList>
    </citation>
    <scope>NUCLEOTIDE SEQUENCE [LARGE SCALE GENOMIC DNA]</scope>
    <source>
        <strain evidence="3 4">DSM 44614</strain>
    </source>
</reference>
<dbReference type="InterPro" id="IPR047640">
    <property type="entry name" value="RpiR-like"/>
</dbReference>
<dbReference type="SUPFAM" id="SSF46689">
    <property type="entry name" value="Homeodomain-like"/>
    <property type="match status" value="1"/>
</dbReference>
<sequence length="286" mass="30558">MTWEVLRRTGQANDLTTSGQAVARFYESSLPGAAFMNLQQVASASGVSTASVTRFARKLGFEDFRDMAASLSTDARMVLERPGDRMAAPHSPVVVADRFTLAGDDLDATALSLDAEHVQRAIDVMCDTSRPLMLGAVASGQPLLEHVGLLLSFIRGGVHILGGTDRWPHEIADLSSQHVVLATAYDRDPLPILHLLERARAVGATTIAITNVVTSPLLAMADVPLRLRTGPGTPFGSRVSLLATLEVLLEGVADAQPEGHRRADAIELSFDALGIHPAKNPRPFES</sequence>
<evidence type="ECO:0000259" key="1">
    <source>
        <dbReference type="PROSITE" id="PS51071"/>
    </source>
</evidence>
<dbReference type="Proteomes" id="UP000035540">
    <property type="component" value="Chromosome"/>
</dbReference>
<dbReference type="GO" id="GO:0097367">
    <property type="term" value="F:carbohydrate derivative binding"/>
    <property type="evidence" value="ECO:0007669"/>
    <property type="project" value="InterPro"/>
</dbReference>
<dbReference type="AlphaFoldDB" id="A0A0G3HC58"/>
<dbReference type="PANTHER" id="PTHR30514">
    <property type="entry name" value="GLUCOKINASE"/>
    <property type="match status" value="1"/>
</dbReference>
<dbReference type="STRING" id="136857.CTEST_10560"/>
<organism evidence="3 4">
    <name type="scientific">Corynebacterium testudinoris</name>
    <dbReference type="NCBI Taxonomy" id="136857"/>
    <lineage>
        <taxon>Bacteria</taxon>
        <taxon>Bacillati</taxon>
        <taxon>Actinomycetota</taxon>
        <taxon>Actinomycetes</taxon>
        <taxon>Mycobacteriales</taxon>
        <taxon>Corynebacteriaceae</taxon>
        <taxon>Corynebacterium</taxon>
    </lineage>
</organism>
<dbReference type="InterPro" id="IPR009057">
    <property type="entry name" value="Homeodomain-like_sf"/>
</dbReference>
<keyword evidence="4" id="KW-1185">Reference proteome</keyword>
<dbReference type="PROSITE" id="PS51071">
    <property type="entry name" value="HTH_RPIR"/>
    <property type="match status" value="1"/>
</dbReference>
<protein>
    <submittedName>
        <fullName evidence="3">Transcriptional regulator, RpiR family</fullName>
    </submittedName>
</protein>
<dbReference type="InterPro" id="IPR036388">
    <property type="entry name" value="WH-like_DNA-bd_sf"/>
</dbReference>